<dbReference type="RefSeq" id="WP_145387196.1">
    <property type="nucleotide sequence ID" value="NZ_CP037423.1"/>
</dbReference>
<proteinExistence type="predicted"/>
<dbReference type="GO" id="GO:0016020">
    <property type="term" value="C:membrane"/>
    <property type="evidence" value="ECO:0007669"/>
    <property type="project" value="InterPro"/>
</dbReference>
<dbReference type="SUPFAM" id="SSF52540">
    <property type="entry name" value="P-loop containing nucleoside triphosphate hydrolases"/>
    <property type="match status" value="1"/>
</dbReference>
<dbReference type="OrthoDB" id="288532at2"/>
<sequence>MISHKYQCIFIHIPRVAGTSIEKWLCGSDWWEIDPATKHLLASQARQLYSDFWESYFKFTFVRNPWDRMVSALKFPDYFGVRYDRGRIPPFGRSLDFGGYKTRFGPDPVVEFDHRFYERSSIVSPRHAAKQVYGNIIDEPIDFIGRFETLVKDCSQLRDILGVDEIMTIHSEKSTRKARYRHYYNTSTAQEVADMYANDNERFGFAF</sequence>
<dbReference type="InterPro" id="IPR005331">
    <property type="entry name" value="Sulfotransferase"/>
</dbReference>
<reference evidence="1 2" key="1">
    <citation type="submission" date="2019-03" db="EMBL/GenBank/DDBJ databases">
        <title>Deep-cultivation of Planctomycetes and their phenomic and genomic characterization uncovers novel biology.</title>
        <authorList>
            <person name="Wiegand S."/>
            <person name="Jogler M."/>
            <person name="Boedeker C."/>
            <person name="Pinto D."/>
            <person name="Vollmers J."/>
            <person name="Rivas-Marin E."/>
            <person name="Kohn T."/>
            <person name="Peeters S.H."/>
            <person name="Heuer A."/>
            <person name="Rast P."/>
            <person name="Oberbeckmann S."/>
            <person name="Bunk B."/>
            <person name="Jeske O."/>
            <person name="Meyerdierks A."/>
            <person name="Storesund J.E."/>
            <person name="Kallscheuer N."/>
            <person name="Luecker S."/>
            <person name="Lage O.M."/>
            <person name="Pohl T."/>
            <person name="Merkel B.J."/>
            <person name="Hornburger P."/>
            <person name="Mueller R.-W."/>
            <person name="Bruemmer F."/>
            <person name="Labrenz M."/>
            <person name="Spormann A.M."/>
            <person name="Op den Camp H."/>
            <person name="Overmann J."/>
            <person name="Amann R."/>
            <person name="Jetten M.S.M."/>
            <person name="Mascher T."/>
            <person name="Medema M.H."/>
            <person name="Devos D.P."/>
            <person name="Kaster A.-K."/>
            <person name="Ovreas L."/>
            <person name="Rohde M."/>
            <person name="Galperin M.Y."/>
            <person name="Jogler C."/>
        </authorList>
    </citation>
    <scope>NUCLEOTIDE SEQUENCE [LARGE SCALE GENOMIC DNA]</scope>
    <source>
        <strain evidence="1 2">Enr13</strain>
    </source>
</reference>
<dbReference type="InterPro" id="IPR027417">
    <property type="entry name" value="P-loop_NTPase"/>
</dbReference>
<evidence type="ECO:0000313" key="1">
    <source>
        <dbReference type="EMBL" id="QDV43238.1"/>
    </source>
</evidence>
<dbReference type="Proteomes" id="UP000319004">
    <property type="component" value="Chromosome"/>
</dbReference>
<dbReference type="KEGG" id="snep:Enr13x_30930"/>
<gene>
    <name evidence="1" type="ORF">Enr13x_30930</name>
</gene>
<dbReference type="EMBL" id="CP037423">
    <property type="protein sequence ID" value="QDV43238.1"/>
    <property type="molecule type" value="Genomic_DNA"/>
</dbReference>
<evidence type="ECO:0000313" key="2">
    <source>
        <dbReference type="Proteomes" id="UP000319004"/>
    </source>
</evidence>
<accession>A0A518HR27</accession>
<name>A0A518HR27_9BACT</name>
<dbReference type="Pfam" id="PF03567">
    <property type="entry name" value="Sulfotransfer_2"/>
    <property type="match status" value="1"/>
</dbReference>
<dbReference type="GO" id="GO:0008146">
    <property type="term" value="F:sulfotransferase activity"/>
    <property type="evidence" value="ECO:0007669"/>
    <property type="project" value="InterPro"/>
</dbReference>
<keyword evidence="1" id="KW-0808">Transferase</keyword>
<organism evidence="1 2">
    <name type="scientific">Stieleria neptunia</name>
    <dbReference type="NCBI Taxonomy" id="2527979"/>
    <lineage>
        <taxon>Bacteria</taxon>
        <taxon>Pseudomonadati</taxon>
        <taxon>Planctomycetota</taxon>
        <taxon>Planctomycetia</taxon>
        <taxon>Pirellulales</taxon>
        <taxon>Pirellulaceae</taxon>
        <taxon>Stieleria</taxon>
    </lineage>
</organism>
<dbReference type="AlphaFoldDB" id="A0A518HR27"/>
<protein>
    <submittedName>
        <fullName evidence="1">Sulfotransferase family protein</fullName>
    </submittedName>
</protein>
<keyword evidence="2" id="KW-1185">Reference proteome</keyword>